<keyword evidence="2" id="KW-0560">Oxidoreductase</keyword>
<dbReference type="PANTHER" id="PTHR43244:SF2">
    <property type="entry name" value="CONSERVED HYPOTHETICAL ALANINE AND PROLINE-RICH PROTEIN"/>
    <property type="match status" value="1"/>
</dbReference>
<keyword evidence="3" id="KW-1185">Reference proteome</keyword>
<name>A0ABS0NTW8_9ACTN</name>
<feature type="domain" description="Luciferase-like" evidence="1">
    <location>
        <begin position="7"/>
        <end position="296"/>
    </location>
</feature>
<dbReference type="CDD" id="cd01097">
    <property type="entry name" value="Tetrahydromethanopterin_reductase"/>
    <property type="match status" value="1"/>
</dbReference>
<protein>
    <submittedName>
        <fullName evidence="2">TIGR03564 family F420-dependent LLM class oxidoreductase</fullName>
        <ecNumber evidence="2">1.-.-.-</ecNumber>
    </submittedName>
</protein>
<dbReference type="GO" id="GO:0016491">
    <property type="term" value="F:oxidoreductase activity"/>
    <property type="evidence" value="ECO:0007669"/>
    <property type="project" value="UniProtKB-KW"/>
</dbReference>
<dbReference type="InterPro" id="IPR036661">
    <property type="entry name" value="Luciferase-like_sf"/>
</dbReference>
<sequence length="311" mass="33032">MTIGIALPAGDEHHANLVTGLIDRVRAAADAGIEAVWFSQQQHLDALSLVALAGQAVPGVRLGTSVVPIHPRHPITLAAQVRTAQAATGNRLDLGLGLSAKFLVEDSYGVPYARPIRHLREYLTALSTLLHDGEVDFRGETLHARTVLGPTDVPGARPPSVLVAAMGPQALRATAELADGTLPFLASPKALEDYLVPALTGAARAAGRPAPRVVAAVPALVTARAAELREKARREFAFYEGIPSYRAVLDRGDVERAGDLMVLGDEETVAAELRRHLDAGATELIVTQTGHGTEEERLRTWTFLGEFAAGR</sequence>
<dbReference type="Gene3D" id="3.20.20.30">
    <property type="entry name" value="Luciferase-like domain"/>
    <property type="match status" value="1"/>
</dbReference>
<evidence type="ECO:0000313" key="2">
    <source>
        <dbReference type="EMBL" id="MBH5338581.1"/>
    </source>
</evidence>
<dbReference type="InterPro" id="IPR019910">
    <property type="entry name" value="Lucif-like_OxRdtase_MSMEG_4879"/>
</dbReference>
<evidence type="ECO:0000313" key="3">
    <source>
        <dbReference type="Proteomes" id="UP000807371"/>
    </source>
</evidence>
<dbReference type="InterPro" id="IPR011251">
    <property type="entry name" value="Luciferase-like_dom"/>
</dbReference>
<dbReference type="NCBIfam" id="TIGR03564">
    <property type="entry name" value="F420_MSMEG_4879"/>
    <property type="match status" value="1"/>
</dbReference>
<organism evidence="2 3">
    <name type="scientific">Streptomyces pactum</name>
    <dbReference type="NCBI Taxonomy" id="68249"/>
    <lineage>
        <taxon>Bacteria</taxon>
        <taxon>Bacillati</taxon>
        <taxon>Actinomycetota</taxon>
        <taxon>Actinomycetes</taxon>
        <taxon>Kitasatosporales</taxon>
        <taxon>Streptomycetaceae</taxon>
        <taxon>Streptomyces</taxon>
    </lineage>
</organism>
<proteinExistence type="predicted"/>
<dbReference type="SUPFAM" id="SSF51679">
    <property type="entry name" value="Bacterial luciferase-like"/>
    <property type="match status" value="1"/>
</dbReference>
<dbReference type="Pfam" id="PF00296">
    <property type="entry name" value="Bac_luciferase"/>
    <property type="match status" value="1"/>
</dbReference>
<dbReference type="PANTHER" id="PTHR43244">
    <property type="match status" value="1"/>
</dbReference>
<comment type="caution">
    <text evidence="2">The sequence shown here is derived from an EMBL/GenBank/DDBJ whole genome shotgun (WGS) entry which is preliminary data.</text>
</comment>
<evidence type="ECO:0000259" key="1">
    <source>
        <dbReference type="Pfam" id="PF00296"/>
    </source>
</evidence>
<dbReference type="EC" id="1.-.-.-" evidence="2"/>
<gene>
    <name evidence="2" type="ORF">IHE55_28890</name>
</gene>
<accession>A0ABS0NTW8</accession>
<reference evidence="2 3" key="1">
    <citation type="submission" date="2020-09" db="EMBL/GenBank/DDBJ databases">
        <title>Biosynthesis of the nuclear factor of activated T cells inhibitor NFAT-133 and its congeners in Streptomyces pactum.</title>
        <authorList>
            <person name="Zhou W."/>
            <person name="Posri P."/>
            <person name="Abugrain M.E."/>
            <person name="Weisberg A.J."/>
            <person name="Chang J.H."/>
            <person name="Mahmud T."/>
        </authorList>
    </citation>
    <scope>NUCLEOTIDE SEQUENCE [LARGE SCALE GENOMIC DNA]</scope>
    <source>
        <strain evidence="2 3">ATCC 27456</strain>
    </source>
</reference>
<dbReference type="RefSeq" id="WP_197992376.1">
    <property type="nucleotide sequence ID" value="NZ_JACYXC010000002.1"/>
</dbReference>
<dbReference type="Proteomes" id="UP000807371">
    <property type="component" value="Unassembled WGS sequence"/>
</dbReference>
<dbReference type="EMBL" id="JACYXC010000002">
    <property type="protein sequence ID" value="MBH5338581.1"/>
    <property type="molecule type" value="Genomic_DNA"/>
</dbReference>
<dbReference type="InterPro" id="IPR050564">
    <property type="entry name" value="F420-G6PD/mer"/>
</dbReference>